<dbReference type="Gramene" id="KQK88997">
    <property type="protein sequence ID" value="KQK88997"/>
    <property type="gene ID" value="SETIT_039291mg"/>
</dbReference>
<sequence>MELRAMGGGGSVGVALIGAAEMELRAGAGGGSMGAECTGAHGGALAGAVPPKLHIAAGHHEQRSPRSPPPPAAAVVTLILVSSFVPSTTLNLPQLTSICGQWRHLAAYGDLN</sequence>
<reference evidence="1" key="2">
    <citation type="submission" date="2018-08" db="UniProtKB">
        <authorList>
            <consortium name="EnsemblPlants"/>
        </authorList>
    </citation>
    <scope>IDENTIFICATION</scope>
    <source>
        <strain evidence="1">Yugu1</strain>
    </source>
</reference>
<dbReference type="Proteomes" id="UP000004995">
    <property type="component" value="Unassembled WGS sequence"/>
</dbReference>
<name>K4AK68_SETIT</name>
<organism evidence="1 2">
    <name type="scientific">Setaria italica</name>
    <name type="common">Foxtail millet</name>
    <name type="synonym">Panicum italicum</name>
    <dbReference type="NCBI Taxonomy" id="4555"/>
    <lineage>
        <taxon>Eukaryota</taxon>
        <taxon>Viridiplantae</taxon>
        <taxon>Streptophyta</taxon>
        <taxon>Embryophyta</taxon>
        <taxon>Tracheophyta</taxon>
        <taxon>Spermatophyta</taxon>
        <taxon>Magnoliopsida</taxon>
        <taxon>Liliopsida</taxon>
        <taxon>Poales</taxon>
        <taxon>Poaceae</taxon>
        <taxon>PACMAD clade</taxon>
        <taxon>Panicoideae</taxon>
        <taxon>Panicodae</taxon>
        <taxon>Paniceae</taxon>
        <taxon>Cenchrinae</taxon>
        <taxon>Setaria</taxon>
    </lineage>
</organism>
<reference evidence="2" key="1">
    <citation type="journal article" date="2012" name="Nat. Biotechnol.">
        <title>Reference genome sequence of the model plant Setaria.</title>
        <authorList>
            <person name="Bennetzen J.L."/>
            <person name="Schmutz J."/>
            <person name="Wang H."/>
            <person name="Percifield R."/>
            <person name="Hawkins J."/>
            <person name="Pontaroli A.C."/>
            <person name="Estep M."/>
            <person name="Feng L."/>
            <person name="Vaughn J.N."/>
            <person name="Grimwood J."/>
            <person name="Jenkins J."/>
            <person name="Barry K."/>
            <person name="Lindquist E."/>
            <person name="Hellsten U."/>
            <person name="Deshpande S."/>
            <person name="Wang X."/>
            <person name="Wu X."/>
            <person name="Mitros T."/>
            <person name="Triplett J."/>
            <person name="Yang X."/>
            <person name="Ye C.Y."/>
            <person name="Mauro-Herrera M."/>
            <person name="Wang L."/>
            <person name="Li P."/>
            <person name="Sharma M."/>
            <person name="Sharma R."/>
            <person name="Ronald P.C."/>
            <person name="Panaud O."/>
            <person name="Kellogg E.A."/>
            <person name="Brutnell T.P."/>
            <person name="Doust A.N."/>
            <person name="Tuskan G.A."/>
            <person name="Rokhsar D."/>
            <person name="Devos K.M."/>
        </authorList>
    </citation>
    <scope>NUCLEOTIDE SEQUENCE [LARGE SCALE GENOMIC DNA]</scope>
    <source>
        <strain evidence="2">cv. Yugu1</strain>
    </source>
</reference>
<proteinExistence type="predicted"/>
<dbReference type="EMBL" id="AGNK02005601">
    <property type="status" value="NOT_ANNOTATED_CDS"/>
    <property type="molecule type" value="Genomic_DNA"/>
</dbReference>
<dbReference type="InParanoid" id="K4AK68"/>
<evidence type="ECO:0000313" key="2">
    <source>
        <dbReference type="Proteomes" id="UP000004995"/>
    </source>
</evidence>
<dbReference type="EnsemblPlants" id="KQK88997">
    <property type="protein sequence ID" value="KQK88997"/>
    <property type="gene ID" value="SETIT_039291mg"/>
</dbReference>
<dbReference type="AlphaFoldDB" id="K4AK68"/>
<evidence type="ECO:0000313" key="1">
    <source>
        <dbReference type="EnsemblPlants" id="KQK88997"/>
    </source>
</evidence>
<accession>K4AK68</accession>
<dbReference type="HOGENOM" id="CLU_2150274_0_0_1"/>
<keyword evidence="2" id="KW-1185">Reference proteome</keyword>
<protein>
    <submittedName>
        <fullName evidence="1">Uncharacterized protein</fullName>
    </submittedName>
</protein>